<dbReference type="Pfam" id="PF01253">
    <property type="entry name" value="SUI1"/>
    <property type="match status" value="1"/>
</dbReference>
<dbReference type="InterPro" id="IPR058886">
    <property type="entry name" value="SWIB_eIF2D"/>
</dbReference>
<dbReference type="Pfam" id="PF17832">
    <property type="entry name" value="Pre-PUA"/>
    <property type="match status" value="1"/>
</dbReference>
<dbReference type="PANTHER" id="PTHR12217">
    <property type="entry name" value="EUKARYOTIC TRANSLATION INITIATION FACTOR 2D"/>
    <property type="match status" value="1"/>
</dbReference>
<sequence length="496" mass="55260">MFKKTFKIKSNTQVKGSERKNFKDLLLKSFPNLIDEEINNFLPKKDILNSIKIVTHDELVVHVYTIQKRAMIFDVKGCIFPTVYFLWNFPKILYAFTTHQQVMNNISSGADLMLPGVMTPPTQSGLSKYGNIAENNIVCVNLSNNQAAVAVGVASQSSASMAMANGRGKCVIIHHYYGDNLCMLEDLPLLPIPQLGPPEWLTMKSFDDDFPPLGKSNTSDVNTIGMNTNETAKEVKDENVNAEGPIEEDAVVETVEDMDNLLNYCFLGAIKYSKAVLPILTSNFYKLHMLALSVKIDRKKDTASGEVATDVTESYIITQNVLPLFQPEGYQKGDTIGSSNIRKFVTKYVKENNLQDEDNSRLVKPRNILSTICKTENAITWEELMEKVCASMKNCYTVKTGSEEIVNKGKVSPITMTVSVRSGNKKVTLVDNLELFGIRLADFAKECQHGVAASTSISRPPGKKCDQLLVQGNQVLFIYNLLIEKYKVPKKVYTGS</sequence>
<evidence type="ECO:0000313" key="4">
    <source>
        <dbReference type="Proteomes" id="UP001162164"/>
    </source>
</evidence>
<dbReference type="SUPFAM" id="SSF47592">
    <property type="entry name" value="SWIB/MDM2 domain"/>
    <property type="match status" value="1"/>
</dbReference>
<organism evidence="3 4">
    <name type="scientific">Molorchus minor</name>
    <dbReference type="NCBI Taxonomy" id="1323400"/>
    <lineage>
        <taxon>Eukaryota</taxon>
        <taxon>Metazoa</taxon>
        <taxon>Ecdysozoa</taxon>
        <taxon>Arthropoda</taxon>
        <taxon>Hexapoda</taxon>
        <taxon>Insecta</taxon>
        <taxon>Pterygota</taxon>
        <taxon>Neoptera</taxon>
        <taxon>Endopterygota</taxon>
        <taxon>Coleoptera</taxon>
        <taxon>Polyphaga</taxon>
        <taxon>Cucujiformia</taxon>
        <taxon>Chrysomeloidea</taxon>
        <taxon>Cerambycidae</taxon>
        <taxon>Lamiinae</taxon>
        <taxon>Monochamini</taxon>
        <taxon>Molorchus</taxon>
    </lineage>
</organism>
<dbReference type="InterPro" id="IPR039759">
    <property type="entry name" value="eIF2D_SUI1"/>
</dbReference>
<proteinExistence type="predicted"/>
<dbReference type="EMBL" id="JAPWTJ010000001">
    <property type="protein sequence ID" value="KAJ8986290.1"/>
    <property type="molecule type" value="Genomic_DNA"/>
</dbReference>
<dbReference type="SUPFAM" id="SSF88697">
    <property type="entry name" value="PUA domain-like"/>
    <property type="match status" value="1"/>
</dbReference>
<comment type="caution">
    <text evidence="3">The sequence shown here is derived from an EMBL/GenBank/DDBJ whole genome shotgun (WGS) entry which is preliminary data.</text>
</comment>
<evidence type="ECO:0000256" key="1">
    <source>
        <dbReference type="ARBA" id="ARBA00022490"/>
    </source>
</evidence>
<keyword evidence="4" id="KW-1185">Reference proteome</keyword>
<dbReference type="Pfam" id="PF26292">
    <property type="entry name" value="PUA_elF2D"/>
    <property type="match status" value="1"/>
</dbReference>
<dbReference type="InterPro" id="IPR001950">
    <property type="entry name" value="SUI1"/>
</dbReference>
<dbReference type="InterPro" id="IPR039757">
    <property type="entry name" value="EIF2D"/>
</dbReference>
<keyword evidence="1" id="KW-0963">Cytoplasm</keyword>
<accession>A0ABQ9K6S9</accession>
<reference evidence="3" key="1">
    <citation type="journal article" date="2023" name="Insect Mol. Biol.">
        <title>Genome sequencing provides insights into the evolution of gene families encoding plant cell wall-degrading enzymes in longhorned beetles.</title>
        <authorList>
            <person name="Shin N.R."/>
            <person name="Okamura Y."/>
            <person name="Kirsch R."/>
            <person name="Pauchet Y."/>
        </authorList>
    </citation>
    <scope>NUCLEOTIDE SEQUENCE</scope>
    <source>
        <strain evidence="3">MMC_N1</strain>
    </source>
</reference>
<evidence type="ECO:0000259" key="2">
    <source>
        <dbReference type="PROSITE" id="PS50296"/>
    </source>
</evidence>
<dbReference type="Gene3D" id="3.30.780.10">
    <property type="entry name" value="SUI1-like domain"/>
    <property type="match status" value="1"/>
</dbReference>
<evidence type="ECO:0000313" key="3">
    <source>
        <dbReference type="EMBL" id="KAJ8986290.1"/>
    </source>
</evidence>
<protein>
    <recommendedName>
        <fullName evidence="2">SUI1 domain-containing protein</fullName>
    </recommendedName>
</protein>
<feature type="domain" description="SUI1" evidence="2">
    <location>
        <begin position="414"/>
        <end position="486"/>
    </location>
</feature>
<dbReference type="CDD" id="cd21156">
    <property type="entry name" value="PUA_eIF2d-like"/>
    <property type="match status" value="1"/>
</dbReference>
<dbReference type="Proteomes" id="UP001162164">
    <property type="component" value="Unassembled WGS sequence"/>
</dbReference>
<dbReference type="InterPro" id="IPR048248">
    <property type="entry name" value="PUA_eIF2d-like"/>
</dbReference>
<dbReference type="InterPro" id="IPR036885">
    <property type="entry name" value="SWIB_MDM2_dom_sf"/>
</dbReference>
<dbReference type="InterPro" id="IPR041366">
    <property type="entry name" value="Pre-PUA"/>
</dbReference>
<dbReference type="Gene3D" id="3.10.400.20">
    <property type="match status" value="1"/>
</dbReference>
<dbReference type="PROSITE" id="PS50890">
    <property type="entry name" value="PUA"/>
    <property type="match status" value="1"/>
</dbReference>
<dbReference type="CDD" id="cd11610">
    <property type="entry name" value="eIF2D_N"/>
    <property type="match status" value="1"/>
</dbReference>
<dbReference type="PANTHER" id="PTHR12217:SF4">
    <property type="entry name" value="EUKARYOTIC TRANSLATION INITIATION FACTOR 2D"/>
    <property type="match status" value="1"/>
</dbReference>
<dbReference type="InterPro" id="IPR036877">
    <property type="entry name" value="SUI1_dom_sf"/>
</dbReference>
<dbReference type="PROSITE" id="PS50296">
    <property type="entry name" value="SUI1"/>
    <property type="match status" value="1"/>
</dbReference>
<dbReference type="NCBIfam" id="TIGR00451">
    <property type="entry name" value="unchar_dom_2"/>
    <property type="match status" value="1"/>
</dbReference>
<gene>
    <name evidence="3" type="ORF">NQ317_010000</name>
</gene>
<dbReference type="CDD" id="cd11608">
    <property type="entry name" value="eIF2D_C"/>
    <property type="match status" value="1"/>
</dbReference>
<dbReference type="Pfam" id="PF26291">
    <property type="entry name" value="SWIB_eIF2D"/>
    <property type="match status" value="1"/>
</dbReference>
<dbReference type="InterPro" id="IPR015947">
    <property type="entry name" value="PUA-like_sf"/>
</dbReference>
<name>A0ABQ9K6S9_9CUCU</name>
<dbReference type="InterPro" id="IPR048247">
    <property type="entry name" value="eIF2D_N"/>
</dbReference>
<dbReference type="InterPro" id="IPR004521">
    <property type="entry name" value="Uncharacterised_CHP00451"/>
</dbReference>
<dbReference type="SUPFAM" id="SSF55159">
    <property type="entry name" value="eIF1-like"/>
    <property type="match status" value="1"/>
</dbReference>